<accession>A0A3N2RIU3</accession>
<reference evidence="1 2" key="1">
    <citation type="submission" date="2018-10" db="EMBL/GenBank/DDBJ databases">
        <title>The genome of Lysobacter enzymogenes OH11.</title>
        <authorList>
            <person name="Liu F."/>
            <person name="Zhao Y."/>
            <person name="Qian G."/>
            <person name="Chen Y."/>
            <person name="Xu H."/>
        </authorList>
    </citation>
    <scope>NUCLEOTIDE SEQUENCE [LARGE SCALE GENOMIC DNA]</scope>
    <source>
        <strain evidence="1 2">OH11</strain>
    </source>
</reference>
<proteinExistence type="predicted"/>
<dbReference type="EMBL" id="RCTY01000022">
    <property type="protein sequence ID" value="ROU07392.1"/>
    <property type="molecule type" value="Genomic_DNA"/>
</dbReference>
<dbReference type="AlphaFoldDB" id="A0A3N2RIU3"/>
<name>A0A3N2RIU3_LYSEN</name>
<comment type="caution">
    <text evidence="1">The sequence shown here is derived from an EMBL/GenBank/DDBJ whole genome shotgun (WGS) entry which is preliminary data.</text>
</comment>
<protein>
    <submittedName>
        <fullName evidence="1">Uncharacterized protein</fullName>
    </submittedName>
</protein>
<sequence length="218" mass="24094">MAHLAPPLAPPRIGLSLRAVVAEYLRHGRLVSSAAFGLDPRCDLDAALAQGWQRSTLHASATEQLERDFRLRHRGGWRPLTLKPFYLRGRCLGASLDLWRGLPLAQALPWLRGPRPAPTLEWFHFVGADQGAVLVDGRTGLHFRRRGRRFMLTAVDASIAVAADDPDLPGGFDNGRWLRSLMTPCADPAHWRALAAQEADPRAALQAIREIAPFLPAR</sequence>
<evidence type="ECO:0000313" key="2">
    <source>
        <dbReference type="Proteomes" id="UP000275910"/>
    </source>
</evidence>
<gene>
    <name evidence="1" type="ORF">D9T17_08760</name>
</gene>
<dbReference type="RefSeq" id="WP_123647090.1">
    <property type="nucleotide sequence ID" value="NZ_RCTY01000022.1"/>
</dbReference>
<organism evidence="1 2">
    <name type="scientific">Lysobacter enzymogenes</name>
    <dbReference type="NCBI Taxonomy" id="69"/>
    <lineage>
        <taxon>Bacteria</taxon>
        <taxon>Pseudomonadati</taxon>
        <taxon>Pseudomonadota</taxon>
        <taxon>Gammaproteobacteria</taxon>
        <taxon>Lysobacterales</taxon>
        <taxon>Lysobacteraceae</taxon>
        <taxon>Lysobacter</taxon>
    </lineage>
</organism>
<dbReference type="Proteomes" id="UP000275910">
    <property type="component" value="Unassembled WGS sequence"/>
</dbReference>
<evidence type="ECO:0000313" key="1">
    <source>
        <dbReference type="EMBL" id="ROU07392.1"/>
    </source>
</evidence>